<dbReference type="AlphaFoldDB" id="A0A545V7I7"/>
<comment type="caution">
    <text evidence="1">The sequence shown here is derived from an EMBL/GenBank/DDBJ whole genome shotgun (WGS) entry which is preliminary data.</text>
</comment>
<accession>A0A545V7I7</accession>
<dbReference type="EMBL" id="SPUK01000004">
    <property type="protein sequence ID" value="TQV97671.1"/>
    <property type="molecule type" value="Genomic_DNA"/>
</dbReference>
<protein>
    <submittedName>
        <fullName evidence="1">Uncharacterized protein</fullName>
    </submittedName>
</protein>
<name>A0A545V7I7_9HYPO</name>
<organism evidence="1 2">
    <name type="scientific">Cordyceps javanica</name>
    <dbReference type="NCBI Taxonomy" id="43265"/>
    <lineage>
        <taxon>Eukaryota</taxon>
        <taxon>Fungi</taxon>
        <taxon>Dikarya</taxon>
        <taxon>Ascomycota</taxon>
        <taxon>Pezizomycotina</taxon>
        <taxon>Sordariomycetes</taxon>
        <taxon>Hypocreomycetidae</taxon>
        <taxon>Hypocreales</taxon>
        <taxon>Cordycipitaceae</taxon>
        <taxon>Cordyceps</taxon>
    </lineage>
</organism>
<evidence type="ECO:0000313" key="1">
    <source>
        <dbReference type="EMBL" id="TQV97671.1"/>
    </source>
</evidence>
<gene>
    <name evidence="1" type="ORF">IF1G_03414</name>
</gene>
<proteinExistence type="predicted"/>
<dbReference type="Proteomes" id="UP000315783">
    <property type="component" value="Unassembled WGS sequence"/>
</dbReference>
<sequence>MYLRIHLYRVKFTGLGICSRSARVSSTSLQQKEVRLRRISGKSALSQAISSMQIGYVDRRDNCSIILSRGEKEQSEECTNLLQIYDRWRPGSLSKHN</sequence>
<reference evidence="1 2" key="1">
    <citation type="journal article" date="2019" name="Appl. Microbiol. Biotechnol.">
        <title>Genome sequence of Isaria javanica and comparative genome analysis insights into family S53 peptidase evolution in fungal entomopathogens.</title>
        <authorList>
            <person name="Lin R."/>
            <person name="Zhang X."/>
            <person name="Xin B."/>
            <person name="Zou M."/>
            <person name="Gao Y."/>
            <person name="Qin F."/>
            <person name="Hu Q."/>
            <person name="Xie B."/>
            <person name="Cheng X."/>
        </authorList>
    </citation>
    <scope>NUCLEOTIDE SEQUENCE [LARGE SCALE GENOMIC DNA]</scope>
    <source>
        <strain evidence="1 2">IJ1G</strain>
    </source>
</reference>
<keyword evidence="2" id="KW-1185">Reference proteome</keyword>
<evidence type="ECO:0000313" key="2">
    <source>
        <dbReference type="Proteomes" id="UP000315783"/>
    </source>
</evidence>